<dbReference type="Proteomes" id="UP001321473">
    <property type="component" value="Unassembled WGS sequence"/>
</dbReference>
<keyword evidence="2" id="KW-0472">Membrane</keyword>
<dbReference type="EMBL" id="JARKHS020008096">
    <property type="protein sequence ID" value="KAK8781054.1"/>
    <property type="molecule type" value="Genomic_DNA"/>
</dbReference>
<evidence type="ECO:0000313" key="4">
    <source>
        <dbReference type="Proteomes" id="UP001321473"/>
    </source>
</evidence>
<keyword evidence="4" id="KW-1185">Reference proteome</keyword>
<evidence type="ECO:0000313" key="3">
    <source>
        <dbReference type="EMBL" id="KAK8781054.1"/>
    </source>
</evidence>
<evidence type="ECO:0008006" key="5">
    <source>
        <dbReference type="Google" id="ProtNLM"/>
    </source>
</evidence>
<comment type="caution">
    <text evidence="3">The sequence shown here is derived from an EMBL/GenBank/DDBJ whole genome shotgun (WGS) entry which is preliminary data.</text>
</comment>
<sequence>MEPQEDDVTEPKTRHSNRTAGPGSACRLRSDCANFLICLTSARCGCPEPFPVLTRREGSFACTAPRRLNERCLSNAECSHGNEHARCLHSLCRCPPHFYATRASLLCLPESVAWRPVQAAVLPAALLLPVPAAVFLFTALGYYRSLHSHSYRKRERTPSDFRSHDDSSDLRYERFRKFFEGRSGRKISRASTTFCFSSDRWYIGAPCAGFGRDTVVPGMVQDCTVISNSNCESDGFAFEVGRTRRFSRRVKLIQTGERNQGTSIVSSHAGSTRPGSYTRTSPPNSTGPQECTNFAVTKLASDSADVLSKLHRNIQEDKAGQVQLKQLHFTETELRCRPCRKCKSQEMRIRSPERL</sequence>
<keyword evidence="2" id="KW-1133">Transmembrane helix</keyword>
<evidence type="ECO:0000256" key="2">
    <source>
        <dbReference type="SAM" id="Phobius"/>
    </source>
</evidence>
<reference evidence="3 4" key="1">
    <citation type="journal article" date="2023" name="Arcadia Sci">
        <title>De novo assembly of a long-read Amblyomma americanum tick genome.</title>
        <authorList>
            <person name="Chou S."/>
            <person name="Poskanzer K.E."/>
            <person name="Rollins M."/>
            <person name="Thuy-Boun P.S."/>
        </authorList>
    </citation>
    <scope>NUCLEOTIDE SEQUENCE [LARGE SCALE GENOMIC DNA]</scope>
    <source>
        <strain evidence="3">F_SG_1</strain>
        <tissue evidence="3">Salivary glands</tissue>
    </source>
</reference>
<accession>A0AAQ4F1N2</accession>
<proteinExistence type="predicted"/>
<organism evidence="3 4">
    <name type="scientific">Amblyomma americanum</name>
    <name type="common">Lone star tick</name>
    <dbReference type="NCBI Taxonomy" id="6943"/>
    <lineage>
        <taxon>Eukaryota</taxon>
        <taxon>Metazoa</taxon>
        <taxon>Ecdysozoa</taxon>
        <taxon>Arthropoda</taxon>
        <taxon>Chelicerata</taxon>
        <taxon>Arachnida</taxon>
        <taxon>Acari</taxon>
        <taxon>Parasitiformes</taxon>
        <taxon>Ixodida</taxon>
        <taxon>Ixodoidea</taxon>
        <taxon>Ixodidae</taxon>
        <taxon>Amblyomminae</taxon>
        <taxon>Amblyomma</taxon>
    </lineage>
</organism>
<name>A0AAQ4F1N2_AMBAM</name>
<feature type="region of interest" description="Disordered" evidence="1">
    <location>
        <begin position="257"/>
        <end position="289"/>
    </location>
</feature>
<keyword evidence="2" id="KW-0812">Transmembrane</keyword>
<dbReference type="AlphaFoldDB" id="A0AAQ4F1N2"/>
<feature type="region of interest" description="Disordered" evidence="1">
    <location>
        <begin position="1"/>
        <end position="24"/>
    </location>
</feature>
<gene>
    <name evidence="3" type="ORF">V5799_017604</name>
</gene>
<feature type="transmembrane region" description="Helical" evidence="2">
    <location>
        <begin position="120"/>
        <end position="143"/>
    </location>
</feature>
<protein>
    <recommendedName>
        <fullName evidence="5">EB domain-containing protein</fullName>
    </recommendedName>
</protein>
<evidence type="ECO:0000256" key="1">
    <source>
        <dbReference type="SAM" id="MobiDB-lite"/>
    </source>
</evidence>